<dbReference type="SUPFAM" id="SSF57196">
    <property type="entry name" value="EGF/Laminin"/>
    <property type="match status" value="1"/>
</dbReference>
<feature type="compositionally biased region" description="Basic and acidic residues" evidence="4">
    <location>
        <begin position="150"/>
        <end position="163"/>
    </location>
</feature>
<comment type="caution">
    <text evidence="3">Lacks conserved residue(s) required for the propagation of feature annotation.</text>
</comment>
<sequence>MEPLSCLSSHLPLAAALLLGLTFLRCIGADWNSTAKNELKEALCAEAEENCTDSLEPEKGSHFSRCAKEYEHYCVKGKCRYVVEMKKPSCVCQHGYIGSRCELLDLYYLRGDRGQLVVIGLIAGLVAIVILIICTCACSHHCRRRRKEKKKEEHVETLNRDDSNTGDASESPVAPRQV</sequence>
<feature type="chain" id="PRO_5043720303" description="EGF-like domain-containing protein" evidence="6">
    <location>
        <begin position="30"/>
        <end position="178"/>
    </location>
</feature>
<reference evidence="8" key="1">
    <citation type="journal article" date="2022" name="bioRxiv">
        <title>Sequencing and chromosome-scale assembly of the giantPleurodeles waltlgenome.</title>
        <authorList>
            <person name="Brown T."/>
            <person name="Elewa A."/>
            <person name="Iarovenko S."/>
            <person name="Subramanian E."/>
            <person name="Araus A.J."/>
            <person name="Petzold A."/>
            <person name="Susuki M."/>
            <person name="Suzuki K.-i.T."/>
            <person name="Hayashi T."/>
            <person name="Toyoda A."/>
            <person name="Oliveira C."/>
            <person name="Osipova E."/>
            <person name="Leigh N.D."/>
            <person name="Simon A."/>
            <person name="Yun M.H."/>
        </authorList>
    </citation>
    <scope>NUCLEOTIDE SEQUENCE</scope>
    <source>
        <strain evidence="8">20211129_DDA</strain>
        <tissue evidence="8">Liver</tissue>
    </source>
</reference>
<evidence type="ECO:0000256" key="5">
    <source>
        <dbReference type="SAM" id="Phobius"/>
    </source>
</evidence>
<feature type="transmembrane region" description="Helical" evidence="5">
    <location>
        <begin position="116"/>
        <end position="140"/>
    </location>
</feature>
<evidence type="ECO:0000256" key="6">
    <source>
        <dbReference type="SAM" id="SignalP"/>
    </source>
</evidence>
<dbReference type="PRINTS" id="PR00009">
    <property type="entry name" value="EGFTGF"/>
</dbReference>
<keyword evidence="9" id="KW-1185">Reference proteome</keyword>
<keyword evidence="2 3" id="KW-1015">Disulfide bond</keyword>
<dbReference type="EMBL" id="JANPWB010000002">
    <property type="protein sequence ID" value="KAJ1205903.1"/>
    <property type="molecule type" value="Genomic_DNA"/>
</dbReference>
<protein>
    <recommendedName>
        <fullName evidence="7">EGF-like domain-containing protein</fullName>
    </recommendedName>
</protein>
<dbReference type="PROSITE" id="PS01186">
    <property type="entry name" value="EGF_2"/>
    <property type="match status" value="1"/>
</dbReference>
<name>A0AAV7VX86_PLEWA</name>
<dbReference type="GO" id="GO:0008083">
    <property type="term" value="F:growth factor activity"/>
    <property type="evidence" value="ECO:0007669"/>
    <property type="project" value="TreeGrafter"/>
</dbReference>
<dbReference type="InterPro" id="IPR000742">
    <property type="entry name" value="EGF"/>
</dbReference>
<dbReference type="GO" id="GO:0007173">
    <property type="term" value="P:epidermal growth factor receptor signaling pathway"/>
    <property type="evidence" value="ECO:0007669"/>
    <property type="project" value="TreeGrafter"/>
</dbReference>
<dbReference type="AlphaFoldDB" id="A0AAV7VX86"/>
<dbReference type="GO" id="GO:0005154">
    <property type="term" value="F:epidermal growth factor receptor binding"/>
    <property type="evidence" value="ECO:0007669"/>
    <property type="project" value="TreeGrafter"/>
</dbReference>
<evidence type="ECO:0000256" key="2">
    <source>
        <dbReference type="ARBA" id="ARBA00023157"/>
    </source>
</evidence>
<keyword evidence="6" id="KW-0732">Signal</keyword>
<keyword evidence="5" id="KW-0472">Membrane</keyword>
<evidence type="ECO:0000256" key="4">
    <source>
        <dbReference type="SAM" id="MobiDB-lite"/>
    </source>
</evidence>
<feature type="region of interest" description="Disordered" evidence="4">
    <location>
        <begin position="148"/>
        <end position="178"/>
    </location>
</feature>
<comment type="caution">
    <text evidence="8">The sequence shown here is derived from an EMBL/GenBank/DDBJ whole genome shotgun (WGS) entry which is preliminary data.</text>
</comment>
<dbReference type="GO" id="GO:0005615">
    <property type="term" value="C:extracellular space"/>
    <property type="evidence" value="ECO:0007669"/>
    <property type="project" value="TreeGrafter"/>
</dbReference>
<keyword evidence="1 3" id="KW-0245">EGF-like domain</keyword>
<feature type="disulfide bond" evidence="3">
    <location>
        <begin position="92"/>
        <end position="101"/>
    </location>
</feature>
<dbReference type="PANTHER" id="PTHR10740">
    <property type="entry name" value="TRANSFORMING GROWTH FACTOR ALPHA"/>
    <property type="match status" value="1"/>
</dbReference>
<dbReference type="GO" id="GO:0045840">
    <property type="term" value="P:positive regulation of mitotic nuclear division"/>
    <property type="evidence" value="ECO:0007669"/>
    <property type="project" value="TreeGrafter"/>
</dbReference>
<feature type="signal peptide" evidence="6">
    <location>
        <begin position="1"/>
        <end position="29"/>
    </location>
</feature>
<keyword evidence="5" id="KW-0812">Transmembrane</keyword>
<organism evidence="8 9">
    <name type="scientific">Pleurodeles waltl</name>
    <name type="common">Iberian ribbed newt</name>
    <dbReference type="NCBI Taxonomy" id="8319"/>
    <lineage>
        <taxon>Eukaryota</taxon>
        <taxon>Metazoa</taxon>
        <taxon>Chordata</taxon>
        <taxon>Craniata</taxon>
        <taxon>Vertebrata</taxon>
        <taxon>Euteleostomi</taxon>
        <taxon>Amphibia</taxon>
        <taxon>Batrachia</taxon>
        <taxon>Caudata</taxon>
        <taxon>Salamandroidea</taxon>
        <taxon>Salamandridae</taxon>
        <taxon>Pleurodelinae</taxon>
        <taxon>Pleurodeles</taxon>
    </lineage>
</organism>
<dbReference type="PANTHER" id="PTHR10740:SF3">
    <property type="entry name" value="PROBETACELLULIN"/>
    <property type="match status" value="1"/>
</dbReference>
<accession>A0AAV7VX86</accession>
<evidence type="ECO:0000313" key="8">
    <source>
        <dbReference type="EMBL" id="KAJ1205903.1"/>
    </source>
</evidence>
<evidence type="ECO:0000313" key="9">
    <source>
        <dbReference type="Proteomes" id="UP001066276"/>
    </source>
</evidence>
<feature type="domain" description="EGF-like" evidence="7">
    <location>
        <begin position="62"/>
        <end position="102"/>
    </location>
</feature>
<dbReference type="PROSITE" id="PS00022">
    <property type="entry name" value="EGF_1"/>
    <property type="match status" value="1"/>
</dbReference>
<evidence type="ECO:0000256" key="1">
    <source>
        <dbReference type="ARBA" id="ARBA00022536"/>
    </source>
</evidence>
<proteinExistence type="predicted"/>
<dbReference type="PROSITE" id="PS50026">
    <property type="entry name" value="EGF_3"/>
    <property type="match status" value="1"/>
</dbReference>
<evidence type="ECO:0000259" key="7">
    <source>
        <dbReference type="PROSITE" id="PS50026"/>
    </source>
</evidence>
<gene>
    <name evidence="8" type="ORF">NDU88_001324</name>
</gene>
<dbReference type="Gene3D" id="2.10.25.10">
    <property type="entry name" value="Laminin"/>
    <property type="match status" value="1"/>
</dbReference>
<evidence type="ECO:0000256" key="3">
    <source>
        <dbReference type="PROSITE-ProRule" id="PRU00076"/>
    </source>
</evidence>
<keyword evidence="5" id="KW-1133">Transmembrane helix</keyword>
<dbReference type="GO" id="GO:0008284">
    <property type="term" value="P:positive regulation of cell population proliferation"/>
    <property type="evidence" value="ECO:0007669"/>
    <property type="project" value="TreeGrafter"/>
</dbReference>
<dbReference type="Proteomes" id="UP001066276">
    <property type="component" value="Chromosome 1_2"/>
</dbReference>